<dbReference type="EMBL" id="KI913966">
    <property type="protein sequence ID" value="ETV99795.1"/>
    <property type="molecule type" value="Genomic_DNA"/>
</dbReference>
<dbReference type="Gene3D" id="3.40.220.10">
    <property type="entry name" value="Leucine Aminopeptidase, subunit E, domain 1"/>
    <property type="match status" value="1"/>
</dbReference>
<evidence type="ECO:0000259" key="1">
    <source>
        <dbReference type="Pfam" id="PF01661"/>
    </source>
</evidence>
<evidence type="ECO:0000313" key="2">
    <source>
        <dbReference type="EMBL" id="ETV99795.1"/>
    </source>
</evidence>
<dbReference type="InterPro" id="IPR043472">
    <property type="entry name" value="Macro_dom-like"/>
</dbReference>
<dbReference type="Pfam" id="PF01661">
    <property type="entry name" value="Macro"/>
    <property type="match status" value="1"/>
</dbReference>
<dbReference type="OrthoDB" id="10662438at2759"/>
<proteinExistence type="predicted"/>
<name>A0A024U056_9STRA</name>
<dbReference type="RefSeq" id="XP_008871571.1">
    <property type="nucleotide sequence ID" value="XM_008873349.1"/>
</dbReference>
<organism evidence="2">
    <name type="scientific">Aphanomyces invadans</name>
    <dbReference type="NCBI Taxonomy" id="157072"/>
    <lineage>
        <taxon>Eukaryota</taxon>
        <taxon>Sar</taxon>
        <taxon>Stramenopiles</taxon>
        <taxon>Oomycota</taxon>
        <taxon>Saprolegniomycetes</taxon>
        <taxon>Saprolegniales</taxon>
        <taxon>Verrucalvaceae</taxon>
        <taxon>Aphanomyces</taxon>
    </lineage>
</organism>
<reference evidence="2" key="1">
    <citation type="submission" date="2013-12" db="EMBL/GenBank/DDBJ databases">
        <title>The Genome Sequence of Aphanomyces invadans NJM9701.</title>
        <authorList>
            <consortium name="The Broad Institute Genomics Platform"/>
            <person name="Russ C."/>
            <person name="Tyler B."/>
            <person name="van West P."/>
            <person name="Dieguez-Uribeondo J."/>
            <person name="Young S.K."/>
            <person name="Zeng Q."/>
            <person name="Gargeya S."/>
            <person name="Fitzgerald M."/>
            <person name="Abouelleil A."/>
            <person name="Alvarado L."/>
            <person name="Chapman S.B."/>
            <person name="Gainer-Dewar J."/>
            <person name="Goldberg J."/>
            <person name="Griggs A."/>
            <person name="Gujja S."/>
            <person name="Hansen M."/>
            <person name="Howarth C."/>
            <person name="Imamovic A."/>
            <person name="Ireland A."/>
            <person name="Larimer J."/>
            <person name="McCowan C."/>
            <person name="Murphy C."/>
            <person name="Pearson M."/>
            <person name="Poon T.W."/>
            <person name="Priest M."/>
            <person name="Roberts A."/>
            <person name="Saif S."/>
            <person name="Shea T."/>
            <person name="Sykes S."/>
            <person name="Wortman J."/>
            <person name="Nusbaum C."/>
            <person name="Birren B."/>
        </authorList>
    </citation>
    <scope>NUCLEOTIDE SEQUENCE [LARGE SCALE GENOMIC DNA]</scope>
    <source>
        <strain evidence="2">NJM9701</strain>
    </source>
</reference>
<accession>A0A024U056</accession>
<dbReference type="GeneID" id="20084891"/>
<dbReference type="VEuPathDB" id="FungiDB:H310_07841"/>
<gene>
    <name evidence="2" type="ORF">H310_07841</name>
</gene>
<sequence>MHSYFPPGTAVHTRGGGLSPWFAHLIHCVGPYSIQSVEAKLNTIALVYRSALMTVGTLKLRRIMIVPCLWEFALSKLEFSPGAPHLDDEPRFALDDVVFLCRDKEVFDAFQETKRALLGGAYEKASDDGDTMSIDEVADDL</sequence>
<dbReference type="SUPFAM" id="SSF52949">
    <property type="entry name" value="Macro domain-like"/>
    <property type="match status" value="1"/>
</dbReference>
<dbReference type="AlphaFoldDB" id="A0A024U056"/>
<dbReference type="InterPro" id="IPR002589">
    <property type="entry name" value="Macro_dom"/>
</dbReference>
<feature type="domain" description="Macro" evidence="1">
    <location>
        <begin position="5"/>
        <end position="65"/>
    </location>
</feature>
<protein>
    <recommendedName>
        <fullName evidence="1">Macro domain-containing protein</fullName>
    </recommendedName>
</protein>